<keyword evidence="1" id="KW-0456">Lyase</keyword>
<dbReference type="PANTHER" id="PTHR34472">
    <property type="entry name" value="SULFUR CARRIER PROTEIN THIS"/>
    <property type="match status" value="1"/>
</dbReference>
<dbReference type="AlphaFoldDB" id="A6DJB0"/>
<accession>A6DJB0</accession>
<sequence>MTINFNGKAMSFDSALSIAELLAYVEVDSQRMGIALCLNLEVLPKETWDNTLLSDQDRIDLVVAAPGG</sequence>
<comment type="caution">
    <text evidence="1">The sequence shown here is derived from an EMBL/GenBank/DDBJ whole genome shotgun (WGS) entry which is preliminary data.</text>
</comment>
<dbReference type="InterPro" id="IPR010035">
    <property type="entry name" value="Thi_S"/>
</dbReference>
<dbReference type="SUPFAM" id="SSF54285">
    <property type="entry name" value="MoaD/ThiS"/>
    <property type="match status" value="1"/>
</dbReference>
<dbReference type="InterPro" id="IPR012675">
    <property type="entry name" value="Beta-grasp_dom_sf"/>
</dbReference>
<dbReference type="Proteomes" id="UP000004947">
    <property type="component" value="Unassembled WGS sequence"/>
</dbReference>
<dbReference type="EC" id="4.2.1.33" evidence="1"/>
<evidence type="ECO:0000313" key="1">
    <source>
        <dbReference type="EMBL" id="EDM28546.1"/>
    </source>
</evidence>
<proteinExistence type="predicted"/>
<dbReference type="CDD" id="cd00565">
    <property type="entry name" value="Ubl_ThiS"/>
    <property type="match status" value="1"/>
</dbReference>
<protein>
    <submittedName>
        <fullName evidence="1">Isopropylmalate isomerase large subunit</fullName>
        <ecNumber evidence="1">4.2.1.33</ecNumber>
    </submittedName>
</protein>
<dbReference type="GO" id="GO:0003861">
    <property type="term" value="F:3-isopropylmalate dehydratase activity"/>
    <property type="evidence" value="ECO:0007669"/>
    <property type="project" value="UniProtKB-EC"/>
</dbReference>
<dbReference type="STRING" id="313628.LNTAR_11536"/>
<dbReference type="Gene3D" id="3.10.20.30">
    <property type="match status" value="1"/>
</dbReference>
<dbReference type="InterPro" id="IPR003749">
    <property type="entry name" value="ThiS/MoaD-like"/>
</dbReference>
<organism evidence="1 2">
    <name type="scientific">Lentisphaera araneosa HTCC2155</name>
    <dbReference type="NCBI Taxonomy" id="313628"/>
    <lineage>
        <taxon>Bacteria</taxon>
        <taxon>Pseudomonadati</taxon>
        <taxon>Lentisphaerota</taxon>
        <taxon>Lentisphaeria</taxon>
        <taxon>Lentisphaerales</taxon>
        <taxon>Lentisphaeraceae</taxon>
        <taxon>Lentisphaera</taxon>
    </lineage>
</organism>
<dbReference type="PANTHER" id="PTHR34472:SF1">
    <property type="entry name" value="SULFUR CARRIER PROTEIN THIS"/>
    <property type="match status" value="1"/>
</dbReference>
<dbReference type="NCBIfam" id="TIGR01683">
    <property type="entry name" value="thiS"/>
    <property type="match status" value="1"/>
</dbReference>
<gene>
    <name evidence="1" type="ORF">LNTAR_11536</name>
</gene>
<evidence type="ECO:0000313" key="2">
    <source>
        <dbReference type="Proteomes" id="UP000004947"/>
    </source>
</evidence>
<dbReference type="OrthoDB" id="1525151at2"/>
<keyword evidence="2" id="KW-1185">Reference proteome</keyword>
<dbReference type="GO" id="GO:0016853">
    <property type="term" value="F:isomerase activity"/>
    <property type="evidence" value="ECO:0007669"/>
    <property type="project" value="UniProtKB-KW"/>
</dbReference>
<dbReference type="InterPro" id="IPR016155">
    <property type="entry name" value="Mopterin_synth/thiamin_S_b"/>
</dbReference>
<dbReference type="RefSeq" id="WP_007277981.1">
    <property type="nucleotide sequence ID" value="NZ_ABCK01000005.1"/>
</dbReference>
<keyword evidence="1" id="KW-0413">Isomerase</keyword>
<name>A6DJB0_9BACT</name>
<reference evidence="1 2" key="1">
    <citation type="journal article" date="2010" name="J. Bacteriol.">
        <title>Genome sequence of Lentisphaera araneosa HTCC2155T, the type species of the order Lentisphaerales in the phylum Lentisphaerae.</title>
        <authorList>
            <person name="Thrash J.C."/>
            <person name="Cho J.C."/>
            <person name="Vergin K.L."/>
            <person name="Morris R.M."/>
            <person name="Giovannoni S.J."/>
        </authorList>
    </citation>
    <scope>NUCLEOTIDE SEQUENCE [LARGE SCALE GENOMIC DNA]</scope>
    <source>
        <strain evidence="1 2">HTCC2155</strain>
    </source>
</reference>
<dbReference type="Pfam" id="PF02597">
    <property type="entry name" value="ThiS"/>
    <property type="match status" value="1"/>
</dbReference>
<dbReference type="EMBL" id="ABCK01000005">
    <property type="protein sequence ID" value="EDM28546.1"/>
    <property type="molecule type" value="Genomic_DNA"/>
</dbReference>